<dbReference type="RefSeq" id="WP_359987055.1">
    <property type="nucleotide sequence ID" value="NZ_JBEZLS010000025.1"/>
</dbReference>
<name>A0ABV3EEG1_9ACTN</name>
<gene>
    <name evidence="3" type="ORF">AB0D65_29040</name>
</gene>
<accession>A0ABV3EEG1</accession>
<dbReference type="EMBL" id="JBEZLS010000025">
    <property type="protein sequence ID" value="MEU9354929.1"/>
    <property type="molecule type" value="Genomic_DNA"/>
</dbReference>
<feature type="region of interest" description="Disordered" evidence="1">
    <location>
        <begin position="169"/>
        <end position="194"/>
    </location>
</feature>
<comment type="caution">
    <text evidence="3">The sequence shown here is derived from an EMBL/GenBank/DDBJ whole genome shotgun (WGS) entry which is preliminary data.</text>
</comment>
<feature type="transmembrane region" description="Helical" evidence="2">
    <location>
        <begin position="25"/>
        <end position="47"/>
    </location>
</feature>
<evidence type="ECO:0000256" key="2">
    <source>
        <dbReference type="SAM" id="Phobius"/>
    </source>
</evidence>
<feature type="compositionally biased region" description="Basic and acidic residues" evidence="1">
    <location>
        <begin position="251"/>
        <end position="267"/>
    </location>
</feature>
<proteinExistence type="predicted"/>
<organism evidence="3 4">
    <name type="scientific">Streptomyces griseoloalbus</name>
    <dbReference type="NCBI Taxonomy" id="67303"/>
    <lineage>
        <taxon>Bacteria</taxon>
        <taxon>Bacillati</taxon>
        <taxon>Actinomycetota</taxon>
        <taxon>Actinomycetes</taxon>
        <taxon>Kitasatosporales</taxon>
        <taxon>Streptomycetaceae</taxon>
        <taxon>Streptomyces</taxon>
    </lineage>
</organism>
<keyword evidence="2" id="KW-0812">Transmembrane</keyword>
<sequence>MSDGGAAEQAEAETRPGRFARLRRHWLLTSAVTLALLATATTVPLVLEDSGDDVPCQDIPASTRALAKDPAAATRALDPGDDMARYPAVRKLIRQENPCGDGARALGALIEAATRADRPGAVHTVAQARAAYAVVAALDWAEVPDGMAPGLARMLADYVVDEARYLGSSDDAPGPAVTSEQAAPDDEGYTPYGRFLAPGEAHANFEYTSPAPDVETHPDRLIEEVVRTPEAFAILYDAERAYFAHYLERLTSRGGNPDRRHGDDPHDGSAGTDWSDKDLEAIAARIGALMRHRATHTRKGGIPDLAAFDRAVRQHTRGSYRPAARQVTSRPPMGDIADRPVSGPLRGDPTDGRHQLLTVLDAWAEARNVPAERTAAMGQVIDNAYVRGIWLGF</sequence>
<reference evidence="3 4" key="1">
    <citation type="submission" date="2024-06" db="EMBL/GenBank/DDBJ databases">
        <title>The Natural Products Discovery Center: Release of the First 8490 Sequenced Strains for Exploring Actinobacteria Biosynthetic Diversity.</title>
        <authorList>
            <person name="Kalkreuter E."/>
            <person name="Kautsar S.A."/>
            <person name="Yang D."/>
            <person name="Bader C.D."/>
            <person name="Teijaro C.N."/>
            <person name="Fluegel L."/>
            <person name="Davis C.M."/>
            <person name="Simpson J.R."/>
            <person name="Lauterbach L."/>
            <person name="Steele A.D."/>
            <person name="Gui C."/>
            <person name="Meng S."/>
            <person name="Li G."/>
            <person name="Viehrig K."/>
            <person name="Ye F."/>
            <person name="Su P."/>
            <person name="Kiefer A.F."/>
            <person name="Nichols A."/>
            <person name="Cepeda A.J."/>
            <person name="Yan W."/>
            <person name="Fan B."/>
            <person name="Jiang Y."/>
            <person name="Adhikari A."/>
            <person name="Zheng C.-J."/>
            <person name="Schuster L."/>
            <person name="Cowan T.M."/>
            <person name="Smanski M.J."/>
            <person name="Chevrette M.G."/>
            <person name="De Carvalho L.P.S."/>
            <person name="Shen B."/>
        </authorList>
    </citation>
    <scope>NUCLEOTIDE SEQUENCE [LARGE SCALE GENOMIC DNA]</scope>
    <source>
        <strain evidence="3 4">NPDC048274</strain>
    </source>
</reference>
<protein>
    <submittedName>
        <fullName evidence="3">Uncharacterized protein</fullName>
    </submittedName>
</protein>
<evidence type="ECO:0000313" key="4">
    <source>
        <dbReference type="Proteomes" id="UP001551582"/>
    </source>
</evidence>
<dbReference type="Proteomes" id="UP001551582">
    <property type="component" value="Unassembled WGS sequence"/>
</dbReference>
<evidence type="ECO:0000313" key="3">
    <source>
        <dbReference type="EMBL" id="MEU9354929.1"/>
    </source>
</evidence>
<keyword evidence="4" id="KW-1185">Reference proteome</keyword>
<evidence type="ECO:0000256" key="1">
    <source>
        <dbReference type="SAM" id="MobiDB-lite"/>
    </source>
</evidence>
<keyword evidence="2" id="KW-0472">Membrane</keyword>
<feature type="region of interest" description="Disordered" evidence="1">
    <location>
        <begin position="316"/>
        <end position="341"/>
    </location>
</feature>
<feature type="region of interest" description="Disordered" evidence="1">
    <location>
        <begin position="251"/>
        <end position="275"/>
    </location>
</feature>
<keyword evidence="2" id="KW-1133">Transmembrane helix</keyword>